<proteinExistence type="predicted"/>
<dbReference type="OrthoDB" id="5428980at2759"/>
<dbReference type="GeneID" id="19242913"/>
<gene>
    <name evidence="1" type="ORF">EPUS_08035</name>
</gene>
<keyword evidence="2" id="KW-1185">Reference proteome</keyword>
<reference evidence="2" key="1">
    <citation type="journal article" date="2014" name="BMC Genomics">
        <title>Genome characteristics reveal the impact of lichenization on lichen-forming fungus Endocarpon pusillum Hedwig (Verrucariales, Ascomycota).</title>
        <authorList>
            <person name="Wang Y.-Y."/>
            <person name="Liu B."/>
            <person name="Zhang X.-Y."/>
            <person name="Zhou Q.-M."/>
            <person name="Zhang T."/>
            <person name="Li H."/>
            <person name="Yu Y.-F."/>
            <person name="Zhang X.-L."/>
            <person name="Hao X.-Y."/>
            <person name="Wang M."/>
            <person name="Wang L."/>
            <person name="Wei J.-C."/>
        </authorList>
    </citation>
    <scope>NUCLEOTIDE SEQUENCE [LARGE SCALE GENOMIC DNA]</scope>
    <source>
        <strain evidence="2">Z07020 / HMAS-L-300199</strain>
    </source>
</reference>
<organism evidence="1 2">
    <name type="scientific">Endocarpon pusillum (strain Z07020 / HMAS-L-300199)</name>
    <name type="common">Lichen-forming fungus</name>
    <dbReference type="NCBI Taxonomy" id="1263415"/>
    <lineage>
        <taxon>Eukaryota</taxon>
        <taxon>Fungi</taxon>
        <taxon>Dikarya</taxon>
        <taxon>Ascomycota</taxon>
        <taxon>Pezizomycotina</taxon>
        <taxon>Eurotiomycetes</taxon>
        <taxon>Chaetothyriomycetidae</taxon>
        <taxon>Verrucariales</taxon>
        <taxon>Verrucariaceae</taxon>
        <taxon>Endocarpon</taxon>
    </lineage>
</organism>
<dbReference type="SUPFAM" id="SSF50494">
    <property type="entry name" value="Trypsin-like serine proteases"/>
    <property type="match status" value="1"/>
</dbReference>
<dbReference type="EMBL" id="KE721388">
    <property type="protein sequence ID" value="ERF69834.1"/>
    <property type="molecule type" value="Genomic_DNA"/>
</dbReference>
<accession>U1HLF4</accession>
<dbReference type="Proteomes" id="UP000019373">
    <property type="component" value="Unassembled WGS sequence"/>
</dbReference>
<dbReference type="InterPro" id="IPR009003">
    <property type="entry name" value="Peptidase_S1_PA"/>
</dbReference>
<dbReference type="HOGENOM" id="CLU_640978_0_0_1"/>
<dbReference type="RefSeq" id="XP_007804542.1">
    <property type="nucleotide sequence ID" value="XM_007806351.1"/>
</dbReference>
<sequence length="371" mass="42105">MEEDSVPKLIPYYLISVEESPQQKALRLSYNWRMTEHGWLRMDKKKNQEPSAPKEIAPQDFFGQCFDEDENCWMQCFEFDKDGNIDSDDTYFHKVRSAAGNIEVDLDKALSLVANVSKAAGAIFILTGSLRLHLSGFFIADRFFLTCAHFAISATVEEAIKKSGSKMATVCTDHKIRNNNKTVHLVFRDEVRDFAIFCLDKDQRPQSPHLDLDQNFPGIDQLDFMTEIANRRAFAIGYNSRAHAANFPWTRENVIQNLTPEKKLRVLATSTVAPEFEDVFLPNRKTLSVGRLDSNPPERNAIMWKHRITGWHGISGAMIACLDQPSTAEARVQVLGLFRRGDEGNKNEMVPLTSEIIKVIRATIQSYPSSN</sequence>
<protein>
    <submittedName>
        <fullName evidence="1">Uncharacterized protein</fullName>
    </submittedName>
</protein>
<evidence type="ECO:0000313" key="2">
    <source>
        <dbReference type="Proteomes" id="UP000019373"/>
    </source>
</evidence>
<dbReference type="AlphaFoldDB" id="U1HLF4"/>
<evidence type="ECO:0000313" key="1">
    <source>
        <dbReference type="EMBL" id="ERF69834.1"/>
    </source>
</evidence>
<name>U1HLF4_ENDPU</name>